<feature type="transmembrane region" description="Helical" evidence="5">
    <location>
        <begin position="82"/>
        <end position="103"/>
    </location>
</feature>
<accession>A0A815GIZ3</accession>
<sequence>MVIPSYIRFWILLAPLAPSIIITIFVLYHLLKNRVLRSAVNNHVIIVLLFVVLVEELTGTVWNIYFFRNNISPLLTPTFCYAWVYLDTVATVSTYILITWAAIERHILIFHSNLLITRKKRLIFHYLPIIFCILYPMTFYFVVFFLVPCDLPLSYTIRQCGRYACILSSPKMGLYDGLVHYVLLAFVTVIFSVSLFLRVLHQKYQTHRRVIWRNYRKMAWQLFLIALLYTVLQLPPMLLYAAYSAGLSRTVGSDYFSNSLFFSFYIVLLTPFACAASLPGLRTKCRDALLFWRRGHTIRPVQVVAVTPANVQQGDGNATGRI</sequence>
<evidence type="ECO:0000256" key="5">
    <source>
        <dbReference type="SAM" id="Phobius"/>
    </source>
</evidence>
<feature type="transmembrane region" description="Helical" evidence="5">
    <location>
        <begin position="6"/>
        <end position="31"/>
    </location>
</feature>
<comment type="subcellular location">
    <subcellularLocation>
        <location evidence="1">Membrane</location>
    </subcellularLocation>
</comment>
<organism evidence="8 9">
    <name type="scientific">Adineta ricciae</name>
    <name type="common">Rotifer</name>
    <dbReference type="NCBI Taxonomy" id="249248"/>
    <lineage>
        <taxon>Eukaryota</taxon>
        <taxon>Metazoa</taxon>
        <taxon>Spiralia</taxon>
        <taxon>Gnathifera</taxon>
        <taxon>Rotifera</taxon>
        <taxon>Eurotatoria</taxon>
        <taxon>Bdelloidea</taxon>
        <taxon>Adinetida</taxon>
        <taxon>Adinetidae</taxon>
        <taxon>Adineta</taxon>
    </lineage>
</organism>
<feature type="transmembrane region" description="Helical" evidence="5">
    <location>
        <begin position="123"/>
        <end position="147"/>
    </location>
</feature>
<proteinExistence type="predicted"/>
<feature type="transmembrane region" description="Helical" evidence="5">
    <location>
        <begin position="222"/>
        <end position="243"/>
    </location>
</feature>
<evidence type="ECO:0000256" key="2">
    <source>
        <dbReference type="ARBA" id="ARBA00022692"/>
    </source>
</evidence>
<evidence type="ECO:0000313" key="9">
    <source>
        <dbReference type="Proteomes" id="UP000663828"/>
    </source>
</evidence>
<dbReference type="Proteomes" id="UP000663852">
    <property type="component" value="Unassembled WGS sequence"/>
</dbReference>
<protein>
    <recommendedName>
        <fullName evidence="6">G-protein coupled receptors family 1 profile domain-containing protein</fullName>
    </recommendedName>
</protein>
<feature type="transmembrane region" description="Helical" evidence="5">
    <location>
        <begin position="178"/>
        <end position="201"/>
    </location>
</feature>
<dbReference type="EMBL" id="CAJNOR010002770">
    <property type="protein sequence ID" value="CAF1338893.1"/>
    <property type="molecule type" value="Genomic_DNA"/>
</dbReference>
<dbReference type="Gene3D" id="1.20.1070.10">
    <property type="entry name" value="Rhodopsin 7-helix transmembrane proteins"/>
    <property type="match status" value="1"/>
</dbReference>
<keyword evidence="4 5" id="KW-0472">Membrane</keyword>
<name>A0A815GIZ3_ADIRI</name>
<feature type="domain" description="G-protein coupled receptors family 1 profile" evidence="6">
    <location>
        <begin position="22"/>
        <end position="274"/>
    </location>
</feature>
<evidence type="ECO:0000313" key="7">
    <source>
        <dbReference type="EMBL" id="CAF1217030.1"/>
    </source>
</evidence>
<gene>
    <name evidence="7" type="ORF">EDS130_LOCUS26203</name>
    <name evidence="8" type="ORF">XAT740_LOCUS30844</name>
</gene>
<evidence type="ECO:0000256" key="1">
    <source>
        <dbReference type="ARBA" id="ARBA00004370"/>
    </source>
</evidence>
<evidence type="ECO:0000256" key="4">
    <source>
        <dbReference type="ARBA" id="ARBA00023136"/>
    </source>
</evidence>
<dbReference type="SUPFAM" id="SSF81321">
    <property type="entry name" value="Family A G protein-coupled receptor-like"/>
    <property type="match status" value="1"/>
</dbReference>
<evidence type="ECO:0000313" key="8">
    <source>
        <dbReference type="EMBL" id="CAF1338893.1"/>
    </source>
</evidence>
<evidence type="ECO:0000259" key="6">
    <source>
        <dbReference type="PROSITE" id="PS50262"/>
    </source>
</evidence>
<keyword evidence="2 5" id="KW-0812">Transmembrane</keyword>
<comment type="caution">
    <text evidence="8">The sequence shown here is derived from an EMBL/GenBank/DDBJ whole genome shotgun (WGS) entry which is preliminary data.</text>
</comment>
<dbReference type="InterPro" id="IPR017452">
    <property type="entry name" value="GPCR_Rhodpsn_7TM"/>
</dbReference>
<dbReference type="AlphaFoldDB" id="A0A815GIZ3"/>
<dbReference type="OrthoDB" id="10019277at2759"/>
<dbReference type="PROSITE" id="PS50262">
    <property type="entry name" value="G_PROTEIN_RECEP_F1_2"/>
    <property type="match status" value="1"/>
</dbReference>
<reference evidence="8" key="1">
    <citation type="submission" date="2021-02" db="EMBL/GenBank/DDBJ databases">
        <authorList>
            <person name="Nowell W R."/>
        </authorList>
    </citation>
    <scope>NUCLEOTIDE SEQUENCE</scope>
</reference>
<feature type="transmembrane region" description="Helical" evidence="5">
    <location>
        <begin position="43"/>
        <end position="62"/>
    </location>
</feature>
<dbReference type="Proteomes" id="UP000663828">
    <property type="component" value="Unassembled WGS sequence"/>
</dbReference>
<evidence type="ECO:0000256" key="3">
    <source>
        <dbReference type="ARBA" id="ARBA00022989"/>
    </source>
</evidence>
<feature type="transmembrane region" description="Helical" evidence="5">
    <location>
        <begin position="255"/>
        <end position="278"/>
    </location>
</feature>
<keyword evidence="9" id="KW-1185">Reference proteome</keyword>
<dbReference type="EMBL" id="CAJNOJ010000158">
    <property type="protein sequence ID" value="CAF1217030.1"/>
    <property type="molecule type" value="Genomic_DNA"/>
</dbReference>
<dbReference type="GO" id="GO:0016020">
    <property type="term" value="C:membrane"/>
    <property type="evidence" value="ECO:0007669"/>
    <property type="project" value="UniProtKB-SubCell"/>
</dbReference>
<keyword evidence="3 5" id="KW-1133">Transmembrane helix</keyword>